<dbReference type="STRING" id="515619.EUBREC_1259"/>
<dbReference type="CDD" id="cd00093">
    <property type="entry name" value="HTH_XRE"/>
    <property type="match status" value="1"/>
</dbReference>
<name>C4Z802_AGARV</name>
<keyword evidence="1" id="KW-0238">DNA-binding</keyword>
<gene>
    <name evidence="3" type="ordered locus">EUBREC_1259</name>
</gene>
<evidence type="ECO:0000313" key="3">
    <source>
        <dbReference type="EMBL" id="ACR75019.1"/>
    </source>
</evidence>
<dbReference type="PANTHER" id="PTHR46558">
    <property type="entry name" value="TRACRIPTIONAL REGULATORY PROTEIN-RELATED-RELATED"/>
    <property type="match status" value="1"/>
</dbReference>
<evidence type="ECO:0000313" key="4">
    <source>
        <dbReference type="Proteomes" id="UP000001477"/>
    </source>
</evidence>
<dbReference type="GO" id="GO:0003677">
    <property type="term" value="F:DNA binding"/>
    <property type="evidence" value="ECO:0007669"/>
    <property type="project" value="UniProtKB-KW"/>
</dbReference>
<sequence>MSKLQISLAAARVNAEMTQTEAAKAMSVSKNTLVNWEKGTSKPSITQAKELAAIYKIPLDYIFFAD</sequence>
<dbReference type="KEGG" id="ere:EUBREC_1259"/>
<dbReference type="InterPro" id="IPR001387">
    <property type="entry name" value="Cro/C1-type_HTH"/>
</dbReference>
<feature type="domain" description="HTH cro/C1-type" evidence="2">
    <location>
        <begin position="8"/>
        <end position="62"/>
    </location>
</feature>
<evidence type="ECO:0000256" key="1">
    <source>
        <dbReference type="ARBA" id="ARBA00023125"/>
    </source>
</evidence>
<protein>
    <recommendedName>
        <fullName evidence="2">HTH cro/C1-type domain-containing protein</fullName>
    </recommendedName>
</protein>
<dbReference type="SMART" id="SM00530">
    <property type="entry name" value="HTH_XRE"/>
    <property type="match status" value="1"/>
</dbReference>
<dbReference type="Proteomes" id="UP000001477">
    <property type="component" value="Chromosome"/>
</dbReference>
<dbReference type="PROSITE" id="PS50943">
    <property type="entry name" value="HTH_CROC1"/>
    <property type="match status" value="1"/>
</dbReference>
<organism evidence="3 4">
    <name type="scientific">Agathobacter rectalis (strain ATCC 33656 / DSM 3377 / JCM 17463 / KCTC 5835 / VPI 0990)</name>
    <name type="common">Eubacterium rectale</name>
    <dbReference type="NCBI Taxonomy" id="515619"/>
    <lineage>
        <taxon>Bacteria</taxon>
        <taxon>Bacillati</taxon>
        <taxon>Bacillota</taxon>
        <taxon>Clostridia</taxon>
        <taxon>Lachnospirales</taxon>
        <taxon>Lachnospiraceae</taxon>
        <taxon>Agathobacter</taxon>
    </lineage>
</organism>
<dbReference type="PaxDb" id="515619-EUBREC_1259"/>
<evidence type="ECO:0000259" key="2">
    <source>
        <dbReference type="PROSITE" id="PS50943"/>
    </source>
</evidence>
<dbReference type="GeneID" id="86988096"/>
<dbReference type="RefSeq" id="WP_012742118.1">
    <property type="nucleotide sequence ID" value="NC_012781.1"/>
</dbReference>
<dbReference type="EMBL" id="CP001107">
    <property type="protein sequence ID" value="ACR75019.1"/>
    <property type="molecule type" value="Genomic_DNA"/>
</dbReference>
<dbReference type="SUPFAM" id="SSF47413">
    <property type="entry name" value="lambda repressor-like DNA-binding domains"/>
    <property type="match status" value="1"/>
</dbReference>
<dbReference type="Gene3D" id="1.10.260.40">
    <property type="entry name" value="lambda repressor-like DNA-binding domains"/>
    <property type="match status" value="1"/>
</dbReference>
<dbReference type="HOGENOM" id="CLU_066192_49_3_9"/>
<reference evidence="3 4" key="1">
    <citation type="journal article" date="2009" name="Proc. Natl. Acad. Sci. U.S.A.">
        <title>Characterizing a model human gut microbiota composed of members of its two dominant bacterial phyla.</title>
        <authorList>
            <person name="Mahowald M.A."/>
            <person name="Rey F.E."/>
            <person name="Seedorf H."/>
            <person name="Turnbaugh P.J."/>
            <person name="Fulton R.S."/>
            <person name="Wollam A."/>
            <person name="Shah N."/>
            <person name="Wang C."/>
            <person name="Magrini V."/>
            <person name="Wilson R.K."/>
            <person name="Cantarel B.L."/>
            <person name="Coutinho P.M."/>
            <person name="Henrissat B."/>
            <person name="Crock L.W."/>
            <person name="Russell A."/>
            <person name="Verberkmoes N.C."/>
            <person name="Hettich R.L."/>
            <person name="Gordon J.I."/>
        </authorList>
    </citation>
    <scope>NUCLEOTIDE SEQUENCE [LARGE SCALE GENOMIC DNA]</scope>
    <source>
        <strain evidence="4">ATCC 33656 / DSM 3377 / JCM 17463 / KCTC 5835 / LMG 30912 / VPI 0990</strain>
    </source>
</reference>
<dbReference type="InterPro" id="IPR010982">
    <property type="entry name" value="Lambda_DNA-bd_dom_sf"/>
</dbReference>
<proteinExistence type="predicted"/>
<dbReference type="PANTHER" id="PTHR46558:SF11">
    <property type="entry name" value="HTH-TYPE TRANSCRIPTIONAL REGULATOR XRE"/>
    <property type="match status" value="1"/>
</dbReference>
<dbReference type="AlphaFoldDB" id="C4Z802"/>
<accession>C4Z802</accession>
<dbReference type="Pfam" id="PF01381">
    <property type="entry name" value="HTH_3"/>
    <property type="match status" value="1"/>
</dbReference>